<dbReference type="EMBL" id="KZ293727">
    <property type="protein sequence ID" value="PBK81608.1"/>
    <property type="molecule type" value="Genomic_DNA"/>
</dbReference>
<proteinExistence type="predicted"/>
<protein>
    <submittedName>
        <fullName evidence="1">Uncharacterized protein</fullName>
    </submittedName>
</protein>
<dbReference type="AlphaFoldDB" id="A0A2H3CT45"/>
<name>A0A2H3CT45_ARMGA</name>
<organism evidence="1 2">
    <name type="scientific">Armillaria gallica</name>
    <name type="common">Bulbous honey fungus</name>
    <name type="synonym">Armillaria bulbosa</name>
    <dbReference type="NCBI Taxonomy" id="47427"/>
    <lineage>
        <taxon>Eukaryota</taxon>
        <taxon>Fungi</taxon>
        <taxon>Dikarya</taxon>
        <taxon>Basidiomycota</taxon>
        <taxon>Agaricomycotina</taxon>
        <taxon>Agaricomycetes</taxon>
        <taxon>Agaricomycetidae</taxon>
        <taxon>Agaricales</taxon>
        <taxon>Marasmiineae</taxon>
        <taxon>Physalacriaceae</taxon>
        <taxon>Armillaria</taxon>
    </lineage>
</organism>
<evidence type="ECO:0000313" key="2">
    <source>
        <dbReference type="Proteomes" id="UP000217790"/>
    </source>
</evidence>
<dbReference type="InParanoid" id="A0A2H3CT45"/>
<evidence type="ECO:0000313" key="1">
    <source>
        <dbReference type="EMBL" id="PBK81608.1"/>
    </source>
</evidence>
<gene>
    <name evidence="1" type="ORF">ARMGADRAFT_1039194</name>
</gene>
<sequence length="241" mass="27711">MDNRVAYDRLHKYPDIDRSTELFEPSWFHPGQLVNLHVSFRLMVNSAKQHVQNRVIIRDMMNFLYTAFYREPRHLPSFVHKLVILSYIIGFGNEHKFTMHKSCYSNLNPEALRFHLKSVPWETMRQNLTLVSESTQDMNQPLYGGMQTKCCARISTGHPQLRALEQELQRCRQEWIASGGSIELDPPACIKEEKGRGILVVLLHKDDLSSSTLMLAVDIQSSDVTKGGWLTILETGPCSHD</sequence>
<keyword evidence="2" id="KW-1185">Reference proteome</keyword>
<dbReference type="Proteomes" id="UP000217790">
    <property type="component" value="Unassembled WGS sequence"/>
</dbReference>
<accession>A0A2H3CT45</accession>
<reference evidence="2" key="1">
    <citation type="journal article" date="2017" name="Nat. Ecol. Evol.">
        <title>Genome expansion and lineage-specific genetic innovations in the forest pathogenic fungi Armillaria.</title>
        <authorList>
            <person name="Sipos G."/>
            <person name="Prasanna A.N."/>
            <person name="Walter M.C."/>
            <person name="O'Connor E."/>
            <person name="Balint B."/>
            <person name="Krizsan K."/>
            <person name="Kiss B."/>
            <person name="Hess J."/>
            <person name="Varga T."/>
            <person name="Slot J."/>
            <person name="Riley R."/>
            <person name="Boka B."/>
            <person name="Rigling D."/>
            <person name="Barry K."/>
            <person name="Lee J."/>
            <person name="Mihaltcheva S."/>
            <person name="LaButti K."/>
            <person name="Lipzen A."/>
            <person name="Waldron R."/>
            <person name="Moloney N.M."/>
            <person name="Sperisen C."/>
            <person name="Kredics L."/>
            <person name="Vagvoelgyi C."/>
            <person name="Patrignani A."/>
            <person name="Fitzpatrick D."/>
            <person name="Nagy I."/>
            <person name="Doyle S."/>
            <person name="Anderson J.B."/>
            <person name="Grigoriev I.V."/>
            <person name="Gueldener U."/>
            <person name="Muensterkoetter M."/>
            <person name="Nagy L.G."/>
        </authorList>
    </citation>
    <scope>NUCLEOTIDE SEQUENCE [LARGE SCALE GENOMIC DNA]</scope>
    <source>
        <strain evidence="2">Ar21-2</strain>
    </source>
</reference>